<dbReference type="GO" id="GO:0008168">
    <property type="term" value="F:methyltransferase activity"/>
    <property type="evidence" value="ECO:0007669"/>
    <property type="project" value="InterPro"/>
</dbReference>
<name>A0A163M3R3_ABSGL</name>
<evidence type="ECO:0008006" key="11">
    <source>
        <dbReference type="Google" id="ProtNLM"/>
    </source>
</evidence>
<keyword evidence="4" id="KW-0408">Iron</keyword>
<dbReference type="Proteomes" id="UP000078561">
    <property type="component" value="Unassembled WGS sequence"/>
</dbReference>
<keyword evidence="5" id="KW-0411">Iron-sulfur</keyword>
<dbReference type="GO" id="GO:0051536">
    <property type="term" value="F:iron-sulfur cluster binding"/>
    <property type="evidence" value="ECO:0007669"/>
    <property type="project" value="UniProtKB-KW"/>
</dbReference>
<dbReference type="STRING" id="4829.A0A163M3R3"/>
<protein>
    <recommendedName>
        <fullName evidence="11">Methyltransferase domain-containing protein</fullName>
    </recommendedName>
</protein>
<evidence type="ECO:0000256" key="3">
    <source>
        <dbReference type="ARBA" id="ARBA00022946"/>
    </source>
</evidence>
<evidence type="ECO:0000256" key="7">
    <source>
        <dbReference type="ARBA" id="ARBA00045681"/>
    </source>
</evidence>
<keyword evidence="6" id="KW-0496">Mitochondrion</keyword>
<evidence type="ECO:0000256" key="6">
    <source>
        <dbReference type="ARBA" id="ARBA00023128"/>
    </source>
</evidence>
<organism evidence="9">
    <name type="scientific">Absidia glauca</name>
    <name type="common">Pin mould</name>
    <dbReference type="NCBI Taxonomy" id="4829"/>
    <lineage>
        <taxon>Eukaryota</taxon>
        <taxon>Fungi</taxon>
        <taxon>Fungi incertae sedis</taxon>
        <taxon>Mucoromycota</taxon>
        <taxon>Mucoromycotina</taxon>
        <taxon>Mucoromycetes</taxon>
        <taxon>Mucorales</taxon>
        <taxon>Cunninghamellaceae</taxon>
        <taxon>Absidia</taxon>
    </lineage>
</organism>
<dbReference type="OMA" id="PRKHPGI"/>
<dbReference type="EMBL" id="LT553497">
    <property type="protein sequence ID" value="SAM00979.1"/>
    <property type="molecule type" value="Genomic_DNA"/>
</dbReference>
<dbReference type="SUPFAM" id="SSF53335">
    <property type="entry name" value="S-adenosyl-L-methionine-dependent methyltransferases"/>
    <property type="match status" value="1"/>
</dbReference>
<reference evidence="9" key="1">
    <citation type="submission" date="2016-04" db="EMBL/GenBank/DDBJ databases">
        <authorList>
            <person name="Evans L.H."/>
            <person name="Alamgir A."/>
            <person name="Owens N."/>
            <person name="Weber N.D."/>
            <person name="Virtaneva K."/>
            <person name="Barbian K."/>
            <person name="Babar A."/>
            <person name="Rosenke K."/>
        </authorList>
    </citation>
    <scope>NUCLEOTIDE SEQUENCE [LARGE SCALE GENOMIC DNA]</scope>
    <source>
        <strain evidence="9">CBS 101.48</strain>
    </source>
</reference>
<dbReference type="Pfam" id="PF09243">
    <property type="entry name" value="Rsm22"/>
    <property type="match status" value="1"/>
</dbReference>
<dbReference type="Gene3D" id="3.40.50.150">
    <property type="entry name" value="Vaccinia Virus protein VP39"/>
    <property type="match status" value="1"/>
</dbReference>
<dbReference type="InterPro" id="IPR029063">
    <property type="entry name" value="SAM-dependent_MTases_sf"/>
</dbReference>
<dbReference type="GO" id="GO:0005763">
    <property type="term" value="C:mitochondrial small ribosomal subunit"/>
    <property type="evidence" value="ECO:0007669"/>
    <property type="project" value="TreeGrafter"/>
</dbReference>
<dbReference type="InterPro" id="IPR015324">
    <property type="entry name" value="Ribosomal_Rsm22-like"/>
</dbReference>
<comment type="subcellular location">
    <subcellularLocation>
        <location evidence="1">Mitochondrion</location>
    </subcellularLocation>
</comment>
<feature type="region of interest" description="Disordered" evidence="8">
    <location>
        <begin position="110"/>
        <end position="149"/>
    </location>
</feature>
<keyword evidence="3" id="KW-0809">Transit peptide</keyword>
<gene>
    <name evidence="9" type="primary">ABSGL_06715.1 scaffold 8661</name>
</gene>
<evidence type="ECO:0000256" key="1">
    <source>
        <dbReference type="ARBA" id="ARBA00004173"/>
    </source>
</evidence>
<dbReference type="PANTHER" id="PTHR13184:SF5">
    <property type="entry name" value="METHYLTRANSFERASE-LIKE PROTEIN 17, MITOCHONDRIAL"/>
    <property type="match status" value="1"/>
</dbReference>
<dbReference type="InParanoid" id="A0A163M3R3"/>
<dbReference type="AlphaFoldDB" id="A0A163M3R3"/>
<dbReference type="CDD" id="cd02440">
    <property type="entry name" value="AdoMet_MTases"/>
    <property type="match status" value="1"/>
</dbReference>
<accession>A0A163M3R3</accession>
<evidence type="ECO:0000256" key="5">
    <source>
        <dbReference type="ARBA" id="ARBA00023014"/>
    </source>
</evidence>
<proteinExistence type="predicted"/>
<evidence type="ECO:0000256" key="2">
    <source>
        <dbReference type="ARBA" id="ARBA00022723"/>
    </source>
</evidence>
<dbReference type="PANTHER" id="PTHR13184">
    <property type="entry name" value="37S RIBOSOMAL PROTEIN S22"/>
    <property type="match status" value="1"/>
</dbReference>
<evidence type="ECO:0000256" key="8">
    <source>
        <dbReference type="SAM" id="MobiDB-lite"/>
    </source>
</evidence>
<evidence type="ECO:0000313" key="10">
    <source>
        <dbReference type="Proteomes" id="UP000078561"/>
    </source>
</evidence>
<keyword evidence="2" id="KW-0479">Metal-binding</keyword>
<evidence type="ECO:0000313" key="9">
    <source>
        <dbReference type="EMBL" id="SAM00979.1"/>
    </source>
</evidence>
<dbReference type="OrthoDB" id="421327at2759"/>
<feature type="region of interest" description="Disordered" evidence="8">
    <location>
        <begin position="33"/>
        <end position="57"/>
    </location>
</feature>
<keyword evidence="10" id="KW-1185">Reference proteome</keyword>
<evidence type="ECO:0000256" key="4">
    <source>
        <dbReference type="ARBA" id="ARBA00023004"/>
    </source>
</evidence>
<dbReference type="GO" id="GO:0006412">
    <property type="term" value="P:translation"/>
    <property type="evidence" value="ECO:0007669"/>
    <property type="project" value="InterPro"/>
</dbReference>
<dbReference type="GO" id="GO:0046872">
    <property type="term" value="F:metal ion binding"/>
    <property type="evidence" value="ECO:0007669"/>
    <property type="project" value="UniProtKB-KW"/>
</dbReference>
<sequence>MNRHSLPWGPTLWQICKFTFPCIRLTLTDPTHISNTDSNVPLEELTHSPSSEGYTRGSIEADFGRKRIGCVDLPKPLIQGINDLVEQQPDKRLVRTDALRLYESLRSTSRLPMEKEGSDRYANRRNKAKSKSIDTQQQQIQQQPQQQGVEPHILSYGPRESAAYTAGVLPSTYGAITNVLHEVKNRLSNFTPSSLLDFGTGPGTAIWAAQNVFDGLNRITGVDLSEDMLRTAEFLRDATHSSKDIEFKRYLAYDARQPKSDLVISAFTLGDISSLALQRSTIQQLWDQTGDILVLIERGTPVGFSNIARARQFVLDHDKEQAHVVAPCPHDKPCPLLYSLQANPEKFWCHFSQRVQRPSFLMKTKHSKHNTEDSKYSYVVLRKGPRPSTKPSPISVEEEGTSEITVEEQAYSWPRLIQPPLKKNKHVVMDICSSSGTIQRMVIPKSQGKVPYRDARKSAWGDAFPHGSKNKVVTRMNEGVVNPDQK</sequence>
<feature type="compositionally biased region" description="Basic and acidic residues" evidence="8">
    <location>
        <begin position="112"/>
        <end position="122"/>
    </location>
</feature>
<dbReference type="GO" id="GO:0003735">
    <property type="term" value="F:structural constituent of ribosome"/>
    <property type="evidence" value="ECO:0007669"/>
    <property type="project" value="TreeGrafter"/>
</dbReference>
<dbReference type="InterPro" id="IPR052571">
    <property type="entry name" value="Mt_RNA_Methyltransferase"/>
</dbReference>
<feature type="compositionally biased region" description="Low complexity" evidence="8">
    <location>
        <begin position="136"/>
        <end position="147"/>
    </location>
</feature>
<comment type="function">
    <text evidence="7">Mitochondrial ribosome (mitoribosome) assembly factor. Binds at the interface of the head and body domains of the mitochondrial small ribosomal subunit (mt-SSU), occluding the mRNA channel and preventing compaction of the head domain towards the body. Probable inactive methyltransferase: retains the characteristic folding and ability to bind S-adenosyl-L-methionine, but it probably lost its methyltransferase activity.</text>
</comment>